<evidence type="ECO:0000313" key="8">
    <source>
        <dbReference type="EMBL" id="HHF98361.1"/>
    </source>
</evidence>
<evidence type="ECO:0000259" key="7">
    <source>
        <dbReference type="Pfam" id="PF04024"/>
    </source>
</evidence>
<sequence length="149" mass="17034">MMKKGDFMGKRLYRSRKDKIIAGVCGGLARYFDVDPTLVRILAVISIFINGIGIIAYIVAWIIMPLEPERESRSENKENNVSEKKEALEEVQSQKRKLLGGIILVVIGGVFLIYAYVPWFGFRKLWPFVLMAIGVVVIFDALLRRKERD</sequence>
<feature type="domain" description="Phage shock protein PspC N-terminal" evidence="7">
    <location>
        <begin position="10"/>
        <end position="66"/>
    </location>
</feature>
<evidence type="ECO:0000256" key="5">
    <source>
        <dbReference type="ARBA" id="ARBA00023136"/>
    </source>
</evidence>
<evidence type="ECO:0000256" key="2">
    <source>
        <dbReference type="ARBA" id="ARBA00022475"/>
    </source>
</evidence>
<proteinExistence type="predicted"/>
<dbReference type="InterPro" id="IPR007168">
    <property type="entry name" value="Phageshock_PspC_N"/>
</dbReference>
<evidence type="ECO:0000256" key="4">
    <source>
        <dbReference type="ARBA" id="ARBA00022989"/>
    </source>
</evidence>
<keyword evidence="3 6" id="KW-0812">Transmembrane</keyword>
<dbReference type="InterPro" id="IPR052027">
    <property type="entry name" value="PspC"/>
</dbReference>
<comment type="subcellular location">
    <subcellularLocation>
        <location evidence="1">Cell membrane</location>
        <topology evidence="1">Single-pass membrane protein</topology>
    </subcellularLocation>
</comment>
<organism evidence="8">
    <name type="scientific">Aerophobetes bacterium</name>
    <dbReference type="NCBI Taxonomy" id="2030807"/>
    <lineage>
        <taxon>Bacteria</taxon>
        <taxon>Candidatus Aerophobota</taxon>
    </lineage>
</organism>
<dbReference type="AlphaFoldDB" id="A0A7V5HZN2"/>
<dbReference type="PANTHER" id="PTHR33885">
    <property type="entry name" value="PHAGE SHOCK PROTEIN C"/>
    <property type="match status" value="1"/>
</dbReference>
<dbReference type="Proteomes" id="UP000886070">
    <property type="component" value="Unassembled WGS sequence"/>
</dbReference>
<feature type="transmembrane region" description="Helical" evidence="6">
    <location>
        <begin position="98"/>
        <end position="119"/>
    </location>
</feature>
<feature type="transmembrane region" description="Helical" evidence="6">
    <location>
        <begin position="39"/>
        <end position="63"/>
    </location>
</feature>
<name>A0A7V5HZN2_UNCAE</name>
<protein>
    <submittedName>
        <fullName evidence="8">PspC domain-containing protein</fullName>
    </submittedName>
</protein>
<dbReference type="GO" id="GO:0005886">
    <property type="term" value="C:plasma membrane"/>
    <property type="evidence" value="ECO:0007669"/>
    <property type="project" value="UniProtKB-SubCell"/>
</dbReference>
<evidence type="ECO:0000256" key="3">
    <source>
        <dbReference type="ARBA" id="ARBA00022692"/>
    </source>
</evidence>
<keyword evidence="4 6" id="KW-1133">Transmembrane helix</keyword>
<comment type="caution">
    <text evidence="8">The sequence shown here is derived from an EMBL/GenBank/DDBJ whole genome shotgun (WGS) entry which is preliminary data.</text>
</comment>
<reference evidence="8" key="1">
    <citation type="journal article" date="2020" name="mSystems">
        <title>Genome- and Community-Level Interaction Insights into Carbon Utilization and Element Cycling Functions of Hydrothermarchaeota in Hydrothermal Sediment.</title>
        <authorList>
            <person name="Zhou Z."/>
            <person name="Liu Y."/>
            <person name="Xu W."/>
            <person name="Pan J."/>
            <person name="Luo Z.H."/>
            <person name="Li M."/>
        </authorList>
    </citation>
    <scope>NUCLEOTIDE SEQUENCE [LARGE SCALE GENOMIC DNA]</scope>
    <source>
        <strain evidence="8">HyVt-92</strain>
    </source>
</reference>
<dbReference type="Pfam" id="PF04024">
    <property type="entry name" value="PspC"/>
    <property type="match status" value="1"/>
</dbReference>
<keyword evidence="5 6" id="KW-0472">Membrane</keyword>
<evidence type="ECO:0000256" key="1">
    <source>
        <dbReference type="ARBA" id="ARBA00004162"/>
    </source>
</evidence>
<evidence type="ECO:0000256" key="6">
    <source>
        <dbReference type="SAM" id="Phobius"/>
    </source>
</evidence>
<dbReference type="EMBL" id="DRTT01000079">
    <property type="protein sequence ID" value="HHF98361.1"/>
    <property type="molecule type" value="Genomic_DNA"/>
</dbReference>
<keyword evidence="2" id="KW-1003">Cell membrane</keyword>
<dbReference type="PANTHER" id="PTHR33885:SF3">
    <property type="entry name" value="PHAGE SHOCK PROTEIN C"/>
    <property type="match status" value="1"/>
</dbReference>
<feature type="transmembrane region" description="Helical" evidence="6">
    <location>
        <begin position="125"/>
        <end position="143"/>
    </location>
</feature>
<gene>
    <name evidence="8" type="ORF">ENL39_02615</name>
</gene>
<accession>A0A7V5HZN2</accession>